<protein>
    <recommendedName>
        <fullName evidence="5">HTH tetR-type domain-containing protein</fullName>
    </recommendedName>
</protein>
<dbReference type="SUPFAM" id="SSF48498">
    <property type="entry name" value="Tetracyclin repressor-like, C-terminal domain"/>
    <property type="match status" value="1"/>
</dbReference>
<dbReference type="Gene3D" id="1.10.357.10">
    <property type="entry name" value="Tetracycline Repressor, domain 2"/>
    <property type="match status" value="1"/>
</dbReference>
<feature type="domain" description="HTH tetR-type" evidence="5">
    <location>
        <begin position="1"/>
        <end position="61"/>
    </location>
</feature>
<name>A0ABQ6K7H1_9MICO</name>
<dbReference type="InterPro" id="IPR050109">
    <property type="entry name" value="HTH-type_TetR-like_transc_reg"/>
</dbReference>
<evidence type="ECO:0000313" key="6">
    <source>
        <dbReference type="EMBL" id="GMA94930.1"/>
    </source>
</evidence>
<dbReference type="Proteomes" id="UP001157034">
    <property type="component" value="Unassembled WGS sequence"/>
</dbReference>
<dbReference type="PROSITE" id="PS50977">
    <property type="entry name" value="HTH_TETR_2"/>
    <property type="match status" value="1"/>
</dbReference>
<dbReference type="Pfam" id="PF00440">
    <property type="entry name" value="TetR_N"/>
    <property type="match status" value="1"/>
</dbReference>
<comment type="caution">
    <text evidence="6">The sequence shown here is derived from an EMBL/GenBank/DDBJ whole genome shotgun (WGS) entry which is preliminary data.</text>
</comment>
<sequence>MTSRAQILAAARRIIDDDGWERLTVRRLAQALGVGAPTLYHHVRDREELLILLINQHVDETLAVSLDGPPRERIIAAATTMRSSLADWPWAAEVLTSDGFLGELGDSARGLVEAIVGGAVEAGCAPDEAVHLFRDIWYLTVGEILVRARPRRAPATAPADPGTPSRYFGDIDSRAFPALAAVGGRWPELAAQDTYGTAVAALVDAAIGAAKATATAR</sequence>
<keyword evidence="2 4" id="KW-0238">DNA-binding</keyword>
<feature type="DNA-binding region" description="H-T-H motif" evidence="4">
    <location>
        <begin position="24"/>
        <end position="43"/>
    </location>
</feature>
<dbReference type="RefSeq" id="WP_284253794.1">
    <property type="nucleotide sequence ID" value="NZ_BSVB01000001.1"/>
</dbReference>
<dbReference type="PRINTS" id="PR00455">
    <property type="entry name" value="HTHTETR"/>
</dbReference>
<evidence type="ECO:0000256" key="1">
    <source>
        <dbReference type="ARBA" id="ARBA00023015"/>
    </source>
</evidence>
<keyword evidence="1" id="KW-0805">Transcription regulation</keyword>
<accession>A0ABQ6K7H1</accession>
<dbReference type="InterPro" id="IPR009057">
    <property type="entry name" value="Homeodomain-like_sf"/>
</dbReference>
<keyword evidence="3" id="KW-0804">Transcription</keyword>
<reference evidence="7" key="1">
    <citation type="journal article" date="2019" name="Int. J. Syst. Evol. Microbiol.">
        <title>The Global Catalogue of Microorganisms (GCM) 10K type strain sequencing project: providing services to taxonomists for standard genome sequencing and annotation.</title>
        <authorList>
            <consortium name="The Broad Institute Genomics Platform"/>
            <consortium name="The Broad Institute Genome Sequencing Center for Infectious Disease"/>
            <person name="Wu L."/>
            <person name="Ma J."/>
        </authorList>
    </citation>
    <scope>NUCLEOTIDE SEQUENCE [LARGE SCALE GENOMIC DNA]</scope>
    <source>
        <strain evidence="7">NBRC 108894</strain>
    </source>
</reference>
<evidence type="ECO:0000313" key="7">
    <source>
        <dbReference type="Proteomes" id="UP001157034"/>
    </source>
</evidence>
<dbReference type="EMBL" id="BSVB01000001">
    <property type="protein sequence ID" value="GMA94930.1"/>
    <property type="molecule type" value="Genomic_DNA"/>
</dbReference>
<organism evidence="6 7">
    <name type="scientific">Pseudolysinimonas kribbensis</name>
    <dbReference type="NCBI Taxonomy" id="433641"/>
    <lineage>
        <taxon>Bacteria</taxon>
        <taxon>Bacillati</taxon>
        <taxon>Actinomycetota</taxon>
        <taxon>Actinomycetes</taxon>
        <taxon>Micrococcales</taxon>
        <taxon>Microbacteriaceae</taxon>
        <taxon>Pseudolysinimonas</taxon>
    </lineage>
</organism>
<dbReference type="InterPro" id="IPR001647">
    <property type="entry name" value="HTH_TetR"/>
</dbReference>
<proteinExistence type="predicted"/>
<keyword evidence="7" id="KW-1185">Reference proteome</keyword>
<dbReference type="PRINTS" id="PR00400">
    <property type="entry name" value="TETREPRESSOR"/>
</dbReference>
<dbReference type="PANTHER" id="PTHR30055">
    <property type="entry name" value="HTH-TYPE TRANSCRIPTIONAL REGULATOR RUTR"/>
    <property type="match status" value="1"/>
</dbReference>
<evidence type="ECO:0000256" key="2">
    <source>
        <dbReference type="ARBA" id="ARBA00023125"/>
    </source>
</evidence>
<evidence type="ECO:0000256" key="3">
    <source>
        <dbReference type="ARBA" id="ARBA00023163"/>
    </source>
</evidence>
<dbReference type="Gene3D" id="1.10.10.60">
    <property type="entry name" value="Homeodomain-like"/>
    <property type="match status" value="1"/>
</dbReference>
<dbReference type="InterPro" id="IPR036271">
    <property type="entry name" value="Tet_transcr_reg_TetR-rel_C_sf"/>
</dbReference>
<evidence type="ECO:0000256" key="4">
    <source>
        <dbReference type="PROSITE-ProRule" id="PRU00335"/>
    </source>
</evidence>
<dbReference type="PANTHER" id="PTHR30055:SF234">
    <property type="entry name" value="HTH-TYPE TRANSCRIPTIONAL REGULATOR BETI"/>
    <property type="match status" value="1"/>
</dbReference>
<dbReference type="SUPFAM" id="SSF46689">
    <property type="entry name" value="Homeodomain-like"/>
    <property type="match status" value="1"/>
</dbReference>
<dbReference type="InterPro" id="IPR003012">
    <property type="entry name" value="Tet_transcr_reg_TetR"/>
</dbReference>
<gene>
    <name evidence="6" type="ORF">GCM10025881_17540</name>
</gene>
<evidence type="ECO:0000259" key="5">
    <source>
        <dbReference type="PROSITE" id="PS50977"/>
    </source>
</evidence>